<dbReference type="InterPro" id="IPR050736">
    <property type="entry name" value="Sensor_HK_Regulatory"/>
</dbReference>
<reference evidence="11 12" key="1">
    <citation type="submission" date="2020-07" db="EMBL/GenBank/DDBJ databases">
        <title>Gai3-2, isolated from salt lake.</title>
        <authorList>
            <person name="Cui H."/>
            <person name="Shi X."/>
        </authorList>
    </citation>
    <scope>NUCLEOTIDE SEQUENCE [LARGE SCALE GENOMIC DNA]</scope>
    <source>
        <strain evidence="11 12">Gai3-2</strain>
        <plasmid evidence="11 12">unnamed2</plasmid>
    </source>
</reference>
<dbReference type="CDD" id="cd00082">
    <property type="entry name" value="HisKA"/>
    <property type="match status" value="1"/>
</dbReference>
<feature type="modified residue" description="4-aspartylphosphate" evidence="7">
    <location>
        <position position="57"/>
    </location>
</feature>
<evidence type="ECO:0000259" key="10">
    <source>
        <dbReference type="PROSITE" id="PS50112"/>
    </source>
</evidence>
<dbReference type="GO" id="GO:0000155">
    <property type="term" value="F:phosphorelay sensor kinase activity"/>
    <property type="evidence" value="ECO:0007669"/>
    <property type="project" value="InterPro"/>
</dbReference>
<evidence type="ECO:0000256" key="7">
    <source>
        <dbReference type="PROSITE-ProRule" id="PRU00169"/>
    </source>
</evidence>
<dbReference type="Pfam" id="PF00989">
    <property type="entry name" value="PAS"/>
    <property type="match status" value="1"/>
</dbReference>
<dbReference type="Proteomes" id="UP000509750">
    <property type="component" value="Plasmid unnamed2"/>
</dbReference>
<dbReference type="InterPro" id="IPR004358">
    <property type="entry name" value="Sig_transdc_His_kin-like_C"/>
</dbReference>
<dbReference type="InterPro" id="IPR001789">
    <property type="entry name" value="Sig_transdc_resp-reg_receiver"/>
</dbReference>
<dbReference type="PRINTS" id="PR00344">
    <property type="entry name" value="BCTRLSENSOR"/>
</dbReference>
<dbReference type="InterPro" id="IPR011006">
    <property type="entry name" value="CheY-like_superfamily"/>
</dbReference>
<dbReference type="SMART" id="SM00091">
    <property type="entry name" value="PAS"/>
    <property type="match status" value="1"/>
</dbReference>
<dbReference type="PROSITE" id="PS50110">
    <property type="entry name" value="RESPONSE_REGULATORY"/>
    <property type="match status" value="1"/>
</dbReference>
<evidence type="ECO:0000256" key="5">
    <source>
        <dbReference type="ARBA" id="ARBA00022777"/>
    </source>
</evidence>
<dbReference type="SUPFAM" id="SSF52172">
    <property type="entry name" value="CheY-like"/>
    <property type="match status" value="1"/>
</dbReference>
<proteinExistence type="predicted"/>
<dbReference type="GO" id="GO:0006355">
    <property type="term" value="P:regulation of DNA-templated transcription"/>
    <property type="evidence" value="ECO:0007669"/>
    <property type="project" value="InterPro"/>
</dbReference>
<keyword evidence="11" id="KW-0614">Plasmid</keyword>
<accession>A0A7D5KGN6</accession>
<dbReference type="InterPro" id="IPR036097">
    <property type="entry name" value="HisK_dim/P_sf"/>
</dbReference>
<keyword evidence="3 7" id="KW-0597">Phosphoprotein</keyword>
<dbReference type="GeneID" id="56031242"/>
<keyword evidence="5" id="KW-0418">Kinase</keyword>
<geneLocation type="plasmid" evidence="11 12">
    <name>unnamed2</name>
</geneLocation>
<dbReference type="Pfam" id="PF02518">
    <property type="entry name" value="HATPase_c"/>
    <property type="match status" value="1"/>
</dbReference>
<dbReference type="SMART" id="SM00387">
    <property type="entry name" value="HATPase_c"/>
    <property type="match status" value="1"/>
</dbReference>
<evidence type="ECO:0000259" key="9">
    <source>
        <dbReference type="PROSITE" id="PS50110"/>
    </source>
</evidence>
<dbReference type="InterPro" id="IPR003661">
    <property type="entry name" value="HisK_dim/P_dom"/>
</dbReference>
<dbReference type="SUPFAM" id="SSF55785">
    <property type="entry name" value="PYP-like sensor domain (PAS domain)"/>
    <property type="match status" value="1"/>
</dbReference>
<dbReference type="InterPro" id="IPR035965">
    <property type="entry name" value="PAS-like_dom_sf"/>
</dbReference>
<keyword evidence="12" id="KW-1185">Reference proteome</keyword>
<evidence type="ECO:0000313" key="11">
    <source>
        <dbReference type="EMBL" id="QLG29957.1"/>
    </source>
</evidence>
<evidence type="ECO:0000259" key="8">
    <source>
        <dbReference type="PROSITE" id="PS50109"/>
    </source>
</evidence>
<dbReference type="PROSITE" id="PS50112">
    <property type="entry name" value="PAS"/>
    <property type="match status" value="1"/>
</dbReference>
<dbReference type="NCBIfam" id="TIGR00229">
    <property type="entry name" value="sensory_box"/>
    <property type="match status" value="1"/>
</dbReference>
<dbReference type="Gene3D" id="3.30.450.40">
    <property type="match status" value="1"/>
</dbReference>
<dbReference type="KEGG" id="halg:HUG10_20375"/>
<protein>
    <recommendedName>
        <fullName evidence="2">histidine kinase</fullName>
        <ecNumber evidence="2">2.7.13.3</ecNumber>
    </recommendedName>
</protein>
<evidence type="ECO:0000256" key="1">
    <source>
        <dbReference type="ARBA" id="ARBA00000085"/>
    </source>
</evidence>
<evidence type="ECO:0000256" key="3">
    <source>
        <dbReference type="ARBA" id="ARBA00022553"/>
    </source>
</evidence>
<feature type="domain" description="Response regulatory" evidence="9">
    <location>
        <begin position="6"/>
        <end position="122"/>
    </location>
</feature>
<dbReference type="CDD" id="cd00130">
    <property type="entry name" value="PAS"/>
    <property type="match status" value="1"/>
</dbReference>
<sequence>MVETIKVLHVDDDPDVTELAAEFLERGNDRFDMVTETNAGDGLDRLTEDEIDCIVSDYQMPGMDGREFLAAVREAHPDLPFILFTGQGSEEIASDALSLGATDYLQKALGPEQYELLANRITNAVEHDRARQWASSLERVRTIVRDVNQALVRASSRQEIETRTCEIISEPDPVQFVVFSEVDPDTTRVEPRTWAGVDGGETFLDAVDITIGKHTNGLQTPHERAVHDREVAASLDIQEDPAFDPWREAVNASGFHALAVVPIEYEADLYGLVALYGSRPQPVDNARDLLEELGGDIAHAFYAIDTQRKLEKSEARYRNLAETASDAILRIDDTSTITYANPATERLFGYSQSELRDTALTELMPERLSDQHNEGIERYLRTGERQLDWSGVNLPGQHKDGTEIPLAITFGEFKEGDQQFFTGFIRDVTEREEQRAELQHQIKYLDEFAGTVAHDLRNPLNVVAGRLELAKAECDIKHLDVAVATLEQMEDLIEDLFTFAQQGQTVHKVEPVALADVVDTARRVVECEAVTVKAGPDLGTIVGSRSSVSALVENLFRNAVEHGGPNVTIRVSMLEEGIAVEDDGPGISEDKRADVFEPGYTTKDEGTGFGLNIVKKVVDAHGWDITVTGGADGGARFEITGADIDP</sequence>
<dbReference type="PANTHER" id="PTHR43711:SF1">
    <property type="entry name" value="HISTIDINE KINASE 1"/>
    <property type="match status" value="1"/>
</dbReference>
<dbReference type="Pfam" id="PF00072">
    <property type="entry name" value="Response_reg"/>
    <property type="match status" value="1"/>
</dbReference>
<dbReference type="Pfam" id="PF13185">
    <property type="entry name" value="GAF_2"/>
    <property type="match status" value="1"/>
</dbReference>
<dbReference type="Gene3D" id="3.30.450.20">
    <property type="entry name" value="PAS domain"/>
    <property type="match status" value="1"/>
</dbReference>
<dbReference type="InterPro" id="IPR013767">
    <property type="entry name" value="PAS_fold"/>
</dbReference>
<evidence type="ECO:0000256" key="6">
    <source>
        <dbReference type="ARBA" id="ARBA00023012"/>
    </source>
</evidence>
<comment type="catalytic activity">
    <reaction evidence="1">
        <text>ATP + protein L-histidine = ADP + protein N-phospho-L-histidine.</text>
        <dbReference type="EC" id="2.7.13.3"/>
    </reaction>
</comment>
<dbReference type="PANTHER" id="PTHR43711">
    <property type="entry name" value="TWO-COMPONENT HISTIDINE KINASE"/>
    <property type="match status" value="1"/>
</dbReference>
<dbReference type="EC" id="2.7.13.3" evidence="2"/>
<feature type="domain" description="PAS" evidence="10">
    <location>
        <begin position="313"/>
        <end position="383"/>
    </location>
</feature>
<dbReference type="InterPro" id="IPR029016">
    <property type="entry name" value="GAF-like_dom_sf"/>
</dbReference>
<dbReference type="SUPFAM" id="SSF55874">
    <property type="entry name" value="ATPase domain of HSP90 chaperone/DNA topoisomerase II/histidine kinase"/>
    <property type="match status" value="1"/>
</dbReference>
<evidence type="ECO:0000313" key="12">
    <source>
        <dbReference type="Proteomes" id="UP000509750"/>
    </source>
</evidence>
<name>A0A7D5KGN6_9EURY</name>
<organism evidence="11 12">
    <name type="scientific">Halorarum halophilum</name>
    <dbReference type="NCBI Taxonomy" id="2743090"/>
    <lineage>
        <taxon>Archaea</taxon>
        <taxon>Methanobacteriati</taxon>
        <taxon>Methanobacteriota</taxon>
        <taxon>Stenosarchaea group</taxon>
        <taxon>Halobacteria</taxon>
        <taxon>Halobacteriales</taxon>
        <taxon>Haloferacaceae</taxon>
        <taxon>Halorarum</taxon>
    </lineage>
</organism>
<dbReference type="InterPro" id="IPR003018">
    <property type="entry name" value="GAF"/>
</dbReference>
<dbReference type="EMBL" id="CP058531">
    <property type="protein sequence ID" value="QLG29957.1"/>
    <property type="molecule type" value="Genomic_DNA"/>
</dbReference>
<dbReference type="RefSeq" id="WP_179171531.1">
    <property type="nucleotide sequence ID" value="NZ_CP058531.1"/>
</dbReference>
<dbReference type="Gene3D" id="3.30.565.10">
    <property type="entry name" value="Histidine kinase-like ATPase, C-terminal domain"/>
    <property type="match status" value="1"/>
</dbReference>
<dbReference type="SMART" id="SM00388">
    <property type="entry name" value="HisKA"/>
    <property type="match status" value="1"/>
</dbReference>
<dbReference type="OrthoDB" id="8127at2157"/>
<gene>
    <name evidence="11" type="ORF">HUG10_20375</name>
</gene>
<keyword evidence="6" id="KW-0902">Two-component regulatory system</keyword>
<dbReference type="PROSITE" id="PS50109">
    <property type="entry name" value="HIS_KIN"/>
    <property type="match status" value="1"/>
</dbReference>
<dbReference type="SUPFAM" id="SSF47384">
    <property type="entry name" value="Homodimeric domain of signal transducing histidine kinase"/>
    <property type="match status" value="1"/>
</dbReference>
<keyword evidence="4" id="KW-0808">Transferase</keyword>
<evidence type="ECO:0000256" key="4">
    <source>
        <dbReference type="ARBA" id="ARBA00022679"/>
    </source>
</evidence>
<dbReference type="InterPro" id="IPR005467">
    <property type="entry name" value="His_kinase_dom"/>
</dbReference>
<dbReference type="Gene3D" id="1.10.287.130">
    <property type="match status" value="1"/>
</dbReference>
<dbReference type="InterPro" id="IPR036890">
    <property type="entry name" value="HATPase_C_sf"/>
</dbReference>
<dbReference type="Gene3D" id="3.40.50.2300">
    <property type="match status" value="1"/>
</dbReference>
<dbReference type="InterPro" id="IPR000014">
    <property type="entry name" value="PAS"/>
</dbReference>
<feature type="domain" description="Histidine kinase" evidence="8">
    <location>
        <begin position="451"/>
        <end position="640"/>
    </location>
</feature>
<dbReference type="AlphaFoldDB" id="A0A7D5KGN6"/>
<dbReference type="SMART" id="SM00448">
    <property type="entry name" value="REC"/>
    <property type="match status" value="1"/>
</dbReference>
<dbReference type="SUPFAM" id="SSF55781">
    <property type="entry name" value="GAF domain-like"/>
    <property type="match status" value="1"/>
</dbReference>
<dbReference type="Pfam" id="PF00512">
    <property type="entry name" value="HisKA"/>
    <property type="match status" value="1"/>
</dbReference>
<evidence type="ECO:0000256" key="2">
    <source>
        <dbReference type="ARBA" id="ARBA00012438"/>
    </source>
</evidence>
<dbReference type="InterPro" id="IPR003594">
    <property type="entry name" value="HATPase_dom"/>
</dbReference>